<keyword evidence="2" id="KW-1185">Reference proteome</keyword>
<evidence type="ECO:0000313" key="1">
    <source>
        <dbReference type="EMBL" id="MBD8488978.1"/>
    </source>
</evidence>
<reference evidence="1 2" key="1">
    <citation type="submission" date="2020-09" db="EMBL/GenBank/DDBJ databases">
        <title>Echinicola sp. CAU 1574 isolated from sand of Sido Beach.</title>
        <authorList>
            <person name="Kim W."/>
        </authorList>
    </citation>
    <scope>NUCLEOTIDE SEQUENCE [LARGE SCALE GENOMIC DNA]</scope>
    <source>
        <strain evidence="1 2">CAU 1574</strain>
    </source>
</reference>
<name>A0ABR9AJL0_9BACT</name>
<proteinExistence type="predicted"/>
<accession>A0ABR9AJL0</accession>
<sequence>MRNLLFILFGAILCVACNRSAIPEPIWLNKKEIFGLSDFTANFLVEGEEWEGILFTSSQPIILEGKQVSGKLRLSIPMGKNLIGGPANLELRNGKHAFYYPLWLKVDTVEVKWIEFRSPKTVNTDSVLMHQQLVYKTDGIGNILKVDSDLWFKERSITLSEEVGVYPTSDDEPLKAFYVQPGSPTAVPLMLKEKEGSINNDLIVGPMKDRYGNLLADGTLVKIILKNDTKTWLKEIYAKDGMANMTIERGEFDGYEVLAMVYQVKSNIIKIL</sequence>
<gene>
    <name evidence="1" type="ORF">IFO69_09500</name>
</gene>
<dbReference type="RefSeq" id="WP_192009874.1">
    <property type="nucleotide sequence ID" value="NZ_JACYTQ010000003.1"/>
</dbReference>
<dbReference type="EMBL" id="JACYTQ010000003">
    <property type="protein sequence ID" value="MBD8488978.1"/>
    <property type="molecule type" value="Genomic_DNA"/>
</dbReference>
<evidence type="ECO:0000313" key="2">
    <source>
        <dbReference type="Proteomes" id="UP000647133"/>
    </source>
</evidence>
<comment type="caution">
    <text evidence="1">The sequence shown here is derived from an EMBL/GenBank/DDBJ whole genome shotgun (WGS) entry which is preliminary data.</text>
</comment>
<protein>
    <submittedName>
        <fullName evidence="1">Uncharacterized protein</fullName>
    </submittedName>
</protein>
<organism evidence="1 2">
    <name type="scientific">Echinicola arenosa</name>
    <dbReference type="NCBI Taxonomy" id="2774144"/>
    <lineage>
        <taxon>Bacteria</taxon>
        <taxon>Pseudomonadati</taxon>
        <taxon>Bacteroidota</taxon>
        <taxon>Cytophagia</taxon>
        <taxon>Cytophagales</taxon>
        <taxon>Cyclobacteriaceae</taxon>
        <taxon>Echinicola</taxon>
    </lineage>
</organism>
<dbReference type="Proteomes" id="UP000647133">
    <property type="component" value="Unassembled WGS sequence"/>
</dbReference>